<keyword evidence="3" id="KW-1185">Reference proteome</keyword>
<organism evidence="2 3">
    <name type="scientific">Holothuria leucospilota</name>
    <name type="common">Black long sea cucumber</name>
    <name type="synonym">Mertensiothuria leucospilota</name>
    <dbReference type="NCBI Taxonomy" id="206669"/>
    <lineage>
        <taxon>Eukaryota</taxon>
        <taxon>Metazoa</taxon>
        <taxon>Echinodermata</taxon>
        <taxon>Eleutherozoa</taxon>
        <taxon>Echinozoa</taxon>
        <taxon>Holothuroidea</taxon>
        <taxon>Aspidochirotacea</taxon>
        <taxon>Aspidochirotida</taxon>
        <taxon>Holothuriidae</taxon>
        <taxon>Holothuria</taxon>
    </lineage>
</organism>
<evidence type="ECO:0000256" key="1">
    <source>
        <dbReference type="SAM" id="Coils"/>
    </source>
</evidence>
<evidence type="ECO:0000313" key="3">
    <source>
        <dbReference type="Proteomes" id="UP001152320"/>
    </source>
</evidence>
<name>A0A9Q1H1L7_HOLLE</name>
<evidence type="ECO:0000313" key="2">
    <source>
        <dbReference type="EMBL" id="KAJ8029295.1"/>
    </source>
</evidence>
<sequence length="125" mass="14685">MEVEEKLDIILEQLKKLQSLSSQIEAMQKELKSLKGAVTDMAESVKFMENEADRVKEIVKNKAEKEQVDLLKDSLAKMEESMTRKLEDFENRSRRQNLVFFGVPELGETQVQTQIKNYFRKPLYR</sequence>
<dbReference type="AlphaFoldDB" id="A0A9Q1H1L7"/>
<comment type="caution">
    <text evidence="2">The sequence shown here is derived from an EMBL/GenBank/DDBJ whole genome shotgun (WGS) entry which is preliminary data.</text>
</comment>
<dbReference type="Proteomes" id="UP001152320">
    <property type="component" value="Chromosome 14"/>
</dbReference>
<feature type="coiled-coil region" evidence="1">
    <location>
        <begin position="10"/>
        <end position="92"/>
    </location>
</feature>
<protein>
    <submittedName>
        <fullName evidence="2">Uncharacterized protein</fullName>
    </submittedName>
</protein>
<proteinExistence type="predicted"/>
<gene>
    <name evidence="2" type="ORF">HOLleu_28657</name>
</gene>
<reference evidence="2" key="1">
    <citation type="submission" date="2021-10" db="EMBL/GenBank/DDBJ databases">
        <title>Tropical sea cucumber genome reveals ecological adaptation and Cuvierian tubules defense mechanism.</title>
        <authorList>
            <person name="Chen T."/>
        </authorList>
    </citation>
    <scope>NUCLEOTIDE SEQUENCE</scope>
    <source>
        <strain evidence="2">Nanhai2018</strain>
        <tissue evidence="2">Muscle</tissue>
    </source>
</reference>
<dbReference type="EMBL" id="JAIZAY010000014">
    <property type="protein sequence ID" value="KAJ8029295.1"/>
    <property type="molecule type" value="Genomic_DNA"/>
</dbReference>
<dbReference type="OrthoDB" id="7481777at2759"/>
<accession>A0A9Q1H1L7</accession>
<keyword evidence="1" id="KW-0175">Coiled coil</keyword>